<dbReference type="InterPro" id="IPR009018">
    <property type="entry name" value="Signal_recog_particle_SRP9/14"/>
</dbReference>
<evidence type="ECO:0000256" key="1">
    <source>
        <dbReference type="SAM" id="MobiDB-lite"/>
    </source>
</evidence>
<dbReference type="STRING" id="105984.A0A427Y4B6"/>
<gene>
    <name evidence="3" type="ORF">EHS24_004103</name>
</gene>
<protein>
    <recommendedName>
        <fullName evidence="2">SRP9 domain-containing protein</fullName>
    </recommendedName>
</protein>
<dbReference type="PANTHER" id="PTHR12834">
    <property type="entry name" value="SIGNAL RECOGNITION PARTICLE 9 KDA PROTEIN"/>
    <property type="match status" value="1"/>
</dbReference>
<dbReference type="AlphaFoldDB" id="A0A427Y4B6"/>
<comment type="caution">
    <text evidence="3">The sequence shown here is derived from an EMBL/GenBank/DDBJ whole genome shotgun (WGS) entry which is preliminary data.</text>
</comment>
<evidence type="ECO:0000259" key="2">
    <source>
        <dbReference type="Pfam" id="PF05486"/>
    </source>
</evidence>
<dbReference type="GO" id="GO:0008312">
    <property type="term" value="F:7S RNA binding"/>
    <property type="evidence" value="ECO:0007669"/>
    <property type="project" value="InterPro"/>
</dbReference>
<dbReference type="SUPFAM" id="SSF54762">
    <property type="entry name" value="Signal recognition particle alu RNA binding heterodimer, SRP9/14"/>
    <property type="match status" value="1"/>
</dbReference>
<proteinExistence type="predicted"/>
<reference evidence="3 4" key="1">
    <citation type="submission" date="2018-11" db="EMBL/GenBank/DDBJ databases">
        <title>Genome sequence of Apiotrichum porosum DSM 27194.</title>
        <authorList>
            <person name="Aliyu H."/>
            <person name="Gorte O."/>
            <person name="Ochsenreither K."/>
        </authorList>
    </citation>
    <scope>NUCLEOTIDE SEQUENCE [LARGE SCALE GENOMIC DNA]</scope>
    <source>
        <strain evidence="3 4">DSM 27194</strain>
    </source>
</reference>
<dbReference type="FunFam" id="3.30.720.10:FF:000008">
    <property type="entry name" value="Unplaced genomic scaffold supercont1.11, whole genome shotgun sequence"/>
    <property type="match status" value="1"/>
</dbReference>
<feature type="compositionally biased region" description="Polar residues" evidence="1">
    <location>
        <begin position="84"/>
        <end position="93"/>
    </location>
</feature>
<organism evidence="3 4">
    <name type="scientific">Apiotrichum porosum</name>
    <dbReference type="NCBI Taxonomy" id="105984"/>
    <lineage>
        <taxon>Eukaryota</taxon>
        <taxon>Fungi</taxon>
        <taxon>Dikarya</taxon>
        <taxon>Basidiomycota</taxon>
        <taxon>Agaricomycotina</taxon>
        <taxon>Tremellomycetes</taxon>
        <taxon>Trichosporonales</taxon>
        <taxon>Trichosporonaceae</taxon>
        <taxon>Apiotrichum</taxon>
    </lineage>
</organism>
<sequence length="138" mass="14875">MVYLKTWTQFESETINLYNQSPRKTRYVVKFVPKTGELVLKVTDSTTCLKYKTFSAIILNRFEALNLRLLSTMGNVRRRPVLTGSPTGGSSAATPAAVEGDDPMLGVGKSSTPASPKPQANTPQAAGKAGGKKKKGKK</sequence>
<dbReference type="PANTHER" id="PTHR12834:SF12">
    <property type="entry name" value="SIGNAL RECOGNITION PARTICLE 9 KDA PROTEIN"/>
    <property type="match status" value="1"/>
</dbReference>
<name>A0A427Y4B6_9TREE</name>
<dbReference type="GeneID" id="39588646"/>
<evidence type="ECO:0000313" key="3">
    <source>
        <dbReference type="EMBL" id="RSH85918.1"/>
    </source>
</evidence>
<feature type="compositionally biased region" description="Polar residues" evidence="1">
    <location>
        <begin position="109"/>
        <end position="124"/>
    </location>
</feature>
<dbReference type="Proteomes" id="UP000279236">
    <property type="component" value="Unassembled WGS sequence"/>
</dbReference>
<dbReference type="InterPro" id="IPR039914">
    <property type="entry name" value="SRP9-like"/>
</dbReference>
<feature type="domain" description="SRP9" evidence="2">
    <location>
        <begin position="4"/>
        <end position="73"/>
    </location>
</feature>
<keyword evidence="4" id="KW-1185">Reference proteome</keyword>
<dbReference type="Gene3D" id="3.30.720.10">
    <property type="entry name" value="Signal recognition particle alu RNA binding heterodimer, srp9/1"/>
    <property type="match status" value="1"/>
</dbReference>
<accession>A0A427Y4B6</accession>
<dbReference type="GO" id="GO:0006614">
    <property type="term" value="P:SRP-dependent cotranslational protein targeting to membrane"/>
    <property type="evidence" value="ECO:0007669"/>
    <property type="project" value="InterPro"/>
</dbReference>
<dbReference type="OrthoDB" id="360923at2759"/>
<dbReference type="GO" id="GO:0005786">
    <property type="term" value="C:signal recognition particle, endoplasmic reticulum targeting"/>
    <property type="evidence" value="ECO:0007669"/>
    <property type="project" value="TreeGrafter"/>
</dbReference>
<feature type="region of interest" description="Disordered" evidence="1">
    <location>
        <begin position="78"/>
        <end position="138"/>
    </location>
</feature>
<dbReference type="EMBL" id="RSCE01000002">
    <property type="protein sequence ID" value="RSH85918.1"/>
    <property type="molecule type" value="Genomic_DNA"/>
</dbReference>
<evidence type="ECO:0000313" key="4">
    <source>
        <dbReference type="Proteomes" id="UP000279236"/>
    </source>
</evidence>
<dbReference type="InterPro" id="IPR039432">
    <property type="entry name" value="SRP9_dom"/>
</dbReference>
<dbReference type="Pfam" id="PF05486">
    <property type="entry name" value="SRP9-21"/>
    <property type="match status" value="1"/>
</dbReference>
<dbReference type="RefSeq" id="XP_028478703.1">
    <property type="nucleotide sequence ID" value="XM_028619731.1"/>
</dbReference>